<dbReference type="EMBL" id="FNZM01000017">
    <property type="protein sequence ID" value="SEK09324.1"/>
    <property type="molecule type" value="Genomic_DNA"/>
</dbReference>
<evidence type="ECO:0000313" key="1">
    <source>
        <dbReference type="EMBL" id="SEK09324.1"/>
    </source>
</evidence>
<evidence type="ECO:0000313" key="2">
    <source>
        <dbReference type="Proteomes" id="UP000183529"/>
    </source>
</evidence>
<name>A0AAQ1GL52_9BURK</name>
<dbReference type="Proteomes" id="UP000183529">
    <property type="component" value="Unassembled WGS sequence"/>
</dbReference>
<proteinExistence type="predicted"/>
<comment type="caution">
    <text evidence="1">The sequence shown here is derived from an EMBL/GenBank/DDBJ whole genome shotgun (WGS) entry which is preliminary data.</text>
</comment>
<sequence>MACRQLASGNGSPTGFAQLFEAIYCTYFVHFATEGRYGLEMFREAERELGECYTRAKAEGRFDTVPGGMAAIQKVLLLRDEQFRTVPSHFLDAAQERFLRYVRSDGDDSPIVSEPDCENSPSL</sequence>
<dbReference type="AlphaFoldDB" id="A0AAQ1GL52"/>
<reference evidence="1 2" key="1">
    <citation type="submission" date="2016-10" db="EMBL/GenBank/DDBJ databases">
        <authorList>
            <person name="Varghese N."/>
            <person name="Submissions S."/>
        </authorList>
    </citation>
    <scope>NUCLEOTIDE SEQUENCE [LARGE SCALE GENOMIC DNA]</scope>
    <source>
        <strain evidence="1 2">LMG 22274</strain>
    </source>
</reference>
<protein>
    <submittedName>
        <fullName evidence="1">Uncharacterized protein</fullName>
    </submittedName>
</protein>
<gene>
    <name evidence="1" type="ORF">SAMN05216550_117176</name>
</gene>
<organism evidence="1 2">
    <name type="scientific">Paraburkholderia tropica</name>
    <dbReference type="NCBI Taxonomy" id="92647"/>
    <lineage>
        <taxon>Bacteria</taxon>
        <taxon>Pseudomonadati</taxon>
        <taxon>Pseudomonadota</taxon>
        <taxon>Betaproteobacteria</taxon>
        <taxon>Burkholderiales</taxon>
        <taxon>Burkholderiaceae</taxon>
        <taxon>Paraburkholderia</taxon>
    </lineage>
</organism>
<accession>A0AAQ1GL52</accession>